<feature type="signal peptide" evidence="1">
    <location>
        <begin position="1"/>
        <end position="21"/>
    </location>
</feature>
<name>A0A5E4W5E7_9BURK</name>
<dbReference type="EMBL" id="CABPRU010000007">
    <property type="protein sequence ID" value="VVE19932.1"/>
    <property type="molecule type" value="Genomic_DNA"/>
</dbReference>
<keyword evidence="2" id="KW-0449">Lipoprotein</keyword>
<organism evidence="2 3">
    <name type="scientific">Pandoraea terrigena</name>
    <dbReference type="NCBI Taxonomy" id="2508292"/>
    <lineage>
        <taxon>Bacteria</taxon>
        <taxon>Pseudomonadati</taxon>
        <taxon>Pseudomonadota</taxon>
        <taxon>Betaproteobacteria</taxon>
        <taxon>Burkholderiales</taxon>
        <taxon>Burkholderiaceae</taxon>
        <taxon>Pandoraea</taxon>
    </lineage>
</organism>
<keyword evidence="3" id="KW-1185">Reference proteome</keyword>
<accession>A0A5E4W5E7</accession>
<protein>
    <submittedName>
        <fullName evidence="2">Lipoprotein LprI</fullName>
    </submittedName>
</protein>
<keyword evidence="1" id="KW-0732">Signal</keyword>
<dbReference type="GO" id="GO:0005576">
    <property type="term" value="C:extracellular region"/>
    <property type="evidence" value="ECO:0007669"/>
    <property type="project" value="TreeGrafter"/>
</dbReference>
<evidence type="ECO:0000313" key="3">
    <source>
        <dbReference type="Proteomes" id="UP000334380"/>
    </source>
</evidence>
<dbReference type="PANTHER" id="PTHR37549">
    <property type="entry name" value="LIPOPROTEIN LPRI"/>
    <property type="match status" value="1"/>
</dbReference>
<feature type="chain" id="PRO_5022800782" evidence="1">
    <location>
        <begin position="22"/>
        <end position="121"/>
    </location>
</feature>
<dbReference type="AlphaFoldDB" id="A0A5E4W5E7"/>
<dbReference type="InterPro" id="IPR052755">
    <property type="entry name" value="Lysozyme_Inhibitor_LprI"/>
</dbReference>
<evidence type="ECO:0000313" key="2">
    <source>
        <dbReference type="EMBL" id="VVE19932.1"/>
    </source>
</evidence>
<dbReference type="PANTHER" id="PTHR37549:SF1">
    <property type="entry name" value="LIPOPROTEIN LPRI"/>
    <property type="match status" value="1"/>
</dbReference>
<reference evidence="2 3" key="1">
    <citation type="submission" date="2019-08" db="EMBL/GenBank/DDBJ databases">
        <authorList>
            <person name="Peeters C."/>
        </authorList>
    </citation>
    <scope>NUCLEOTIDE SEQUENCE [LARGE SCALE GENOMIC DNA]</scope>
    <source>
        <strain evidence="2 3">LMG 31013</strain>
    </source>
</reference>
<dbReference type="Proteomes" id="UP000334380">
    <property type="component" value="Unassembled WGS sequence"/>
</dbReference>
<sequence>MKFQSLTFALVPLVISTYALGASFDCKKARTYAETQVCSNPLLSKLDDAMSFNYRNMTTADLGPGGGATIRQEQKKWLSARDRCSTVACLEQLYRSRITATCDYGVVAGVHPDCIDADDIH</sequence>
<evidence type="ECO:0000256" key="1">
    <source>
        <dbReference type="SAM" id="SignalP"/>
    </source>
</evidence>
<gene>
    <name evidence="2" type="primary">lprI</name>
    <name evidence="2" type="ORF">PTE31013_03104</name>
</gene>
<proteinExistence type="predicted"/>